<dbReference type="Proteomes" id="UP000037923">
    <property type="component" value="Unassembled WGS sequence"/>
</dbReference>
<feature type="region of interest" description="Disordered" evidence="2">
    <location>
        <begin position="536"/>
        <end position="638"/>
    </location>
</feature>
<dbReference type="InterPro" id="IPR050747">
    <property type="entry name" value="Mitochondrial_chaperone_BCS1"/>
</dbReference>
<dbReference type="InterPro" id="IPR003959">
    <property type="entry name" value="ATPase_AAA_core"/>
</dbReference>
<feature type="domain" description="AAA+ ATPase" evidence="3">
    <location>
        <begin position="444"/>
        <end position="698"/>
    </location>
</feature>
<dbReference type="GO" id="GO:0016887">
    <property type="term" value="F:ATP hydrolysis activity"/>
    <property type="evidence" value="ECO:0007669"/>
    <property type="project" value="InterPro"/>
</dbReference>
<dbReference type="SUPFAM" id="SSF52540">
    <property type="entry name" value="P-loop containing nucleoside triphosphate hydrolases"/>
    <property type="match status" value="1"/>
</dbReference>
<dbReference type="InterPro" id="IPR003593">
    <property type="entry name" value="AAA+_ATPase"/>
</dbReference>
<dbReference type="GeneID" id="26903487"/>
<evidence type="ECO:0000313" key="5">
    <source>
        <dbReference type="Proteomes" id="UP000037923"/>
    </source>
</evidence>
<dbReference type="Gene3D" id="3.40.50.300">
    <property type="entry name" value="P-loop containing nucleotide triphosphate hydrolases"/>
    <property type="match status" value="1"/>
</dbReference>
<dbReference type="SMART" id="SM00382">
    <property type="entry name" value="AAA"/>
    <property type="match status" value="1"/>
</dbReference>
<evidence type="ECO:0000256" key="2">
    <source>
        <dbReference type="SAM" id="MobiDB-lite"/>
    </source>
</evidence>
<dbReference type="Pfam" id="PF00004">
    <property type="entry name" value="AAA"/>
    <property type="match status" value="1"/>
</dbReference>
<sequence length="786" mass="86459">MERQIATVTERVYPNRIVLDGLMIHSIMGYVSHCYLRTLRQGANACDAVSIADYEYSFIYENVEEFDESWVPYSTRYKSLFGRVIASAMELSVMPTIGQAIQVEPGLFVRSLEDKHRHRKSKENESGSEEDEASSGASHRTQGSGERGLTKMNRVDKLNQYVFYDMRKYAENMDEHAQPPVDGNADDISSAEHPFDQPAQNRRKRHGKQEGKGGSEKESTQFDNDENPKEETFIVIEYRRPLPYERSQALCHASNTPGVAVEYDETRAAGDVIEGFLARAHGWYLGHAAQRKTTPLMAIYPSSALPMFAKSGVAGLRVRREWEGDFSGRCYVFDSASLAAETVPSSSSAAVGKGGKGQVRAAGSRMVVEEGEEGEADNGIAAGVTIGPSTLSGGHVGLGGSADSVQSMGKTFKSLFFPSKAHVLSVIDDFVQERGRYGVPGVVARLNLFLYGAPGTGKTSFVKALARHLRRNLVVVSMSEILTVDELQKLLQPFELAHTGDDHDEHRFSVRPHQSIYVFEDFDAIGDAWEALMRDQSERKTAQAQQAEAAAARKEATTSETNEDDTESSTGTNRDEKGSEEDSAEDTTAAGSREEKRYSASSKNDKNSSPDDDDGGDSDDDSSSSSKPPSKKSDSFVLEDERLEELDRVHLTVERFLDLFNGFNLPDSFIAVFTTNHPERVHPRITSTNMMDITLDMGMLNDECATEMIEHYFVNELTAGTAGAKGQPHLTTAQVAELHAALEVFNRSADGVSGALLENMCIECDTVASLTQRLRAADTWDIVNAF</sequence>
<protein>
    <recommendedName>
        <fullName evidence="3">AAA+ ATPase domain-containing protein</fullName>
    </recommendedName>
</protein>
<evidence type="ECO:0000313" key="4">
    <source>
        <dbReference type="EMBL" id="KPA82022.1"/>
    </source>
</evidence>
<feature type="compositionally biased region" description="Basic and acidic residues" evidence="2">
    <location>
        <begin position="592"/>
        <end position="609"/>
    </location>
</feature>
<evidence type="ECO:0000259" key="3">
    <source>
        <dbReference type="SMART" id="SM00382"/>
    </source>
</evidence>
<feature type="compositionally biased region" description="Acidic residues" evidence="2">
    <location>
        <begin position="610"/>
        <end position="622"/>
    </location>
</feature>
<gene>
    <name evidence="4" type="ORF">ABB37_03196</name>
</gene>
<keyword evidence="5" id="KW-1185">Reference proteome</keyword>
<feature type="region of interest" description="Disordered" evidence="2">
    <location>
        <begin position="176"/>
        <end position="230"/>
    </location>
</feature>
<dbReference type="OMA" id="RVIASCM"/>
<organism evidence="4 5">
    <name type="scientific">Leptomonas pyrrhocoris</name>
    <name type="common">Firebug parasite</name>
    <dbReference type="NCBI Taxonomy" id="157538"/>
    <lineage>
        <taxon>Eukaryota</taxon>
        <taxon>Discoba</taxon>
        <taxon>Euglenozoa</taxon>
        <taxon>Kinetoplastea</taxon>
        <taxon>Metakinetoplastina</taxon>
        <taxon>Trypanosomatida</taxon>
        <taxon>Trypanosomatidae</taxon>
        <taxon>Leishmaniinae</taxon>
        <taxon>Leptomonas</taxon>
    </lineage>
</organism>
<feature type="compositionally biased region" description="Basic and acidic residues" evidence="2">
    <location>
        <begin position="208"/>
        <end position="230"/>
    </location>
</feature>
<comment type="caution">
    <text evidence="4">The sequence shown here is derived from an EMBL/GenBank/DDBJ whole genome shotgun (WGS) entry which is preliminary data.</text>
</comment>
<dbReference type="EMBL" id="LGTL01000005">
    <property type="protein sequence ID" value="KPA82022.1"/>
    <property type="molecule type" value="Genomic_DNA"/>
</dbReference>
<dbReference type="InterPro" id="IPR027417">
    <property type="entry name" value="P-loop_NTPase"/>
</dbReference>
<accession>A0A0N0DWU0</accession>
<dbReference type="RefSeq" id="XP_015660461.1">
    <property type="nucleotide sequence ID" value="XM_015800454.1"/>
</dbReference>
<name>A0A0N0DWU0_LEPPY</name>
<proteinExistence type="inferred from homology"/>
<dbReference type="GO" id="GO:0005524">
    <property type="term" value="F:ATP binding"/>
    <property type="evidence" value="ECO:0007669"/>
    <property type="project" value="InterPro"/>
</dbReference>
<evidence type="ECO:0000256" key="1">
    <source>
        <dbReference type="ARBA" id="ARBA00007448"/>
    </source>
</evidence>
<dbReference type="OrthoDB" id="10251412at2759"/>
<comment type="similarity">
    <text evidence="1">Belongs to the AAA ATPase family. BCS1 subfamily.</text>
</comment>
<dbReference type="VEuPathDB" id="TriTrypDB:LpyrH10_05_0560"/>
<reference evidence="4 5" key="1">
    <citation type="submission" date="2015-07" db="EMBL/GenBank/DDBJ databases">
        <title>High-quality genome of monoxenous trypanosomatid Leptomonas pyrrhocoris.</title>
        <authorList>
            <person name="Flegontov P."/>
            <person name="Butenko A."/>
            <person name="Firsov S."/>
            <person name="Vlcek C."/>
            <person name="Logacheva M.D."/>
            <person name="Field M."/>
            <person name="Filatov D."/>
            <person name="Flegontova O."/>
            <person name="Gerasimov E."/>
            <person name="Jackson A.P."/>
            <person name="Kelly S."/>
            <person name="Opperdoes F."/>
            <person name="O'Reilly A."/>
            <person name="Votypka J."/>
            <person name="Yurchenko V."/>
            <person name="Lukes J."/>
        </authorList>
    </citation>
    <scope>NUCLEOTIDE SEQUENCE [LARGE SCALE GENOMIC DNA]</scope>
    <source>
        <strain evidence="4">H10</strain>
    </source>
</reference>
<feature type="region of interest" description="Disordered" evidence="2">
    <location>
        <begin position="114"/>
        <end position="152"/>
    </location>
</feature>
<dbReference type="PANTHER" id="PTHR23070">
    <property type="entry name" value="BCS1 AAA-TYPE ATPASE"/>
    <property type="match status" value="1"/>
</dbReference>
<dbReference type="AlphaFoldDB" id="A0A0N0DWU0"/>